<feature type="region of interest" description="Disordered" evidence="5">
    <location>
        <begin position="116"/>
        <end position="167"/>
    </location>
</feature>
<dbReference type="PROSITE" id="PS01358">
    <property type="entry name" value="ZF_RANBP2_1"/>
    <property type="match status" value="1"/>
</dbReference>
<dbReference type="Pfam" id="PF13920">
    <property type="entry name" value="zf-C3HC4_3"/>
    <property type="match status" value="1"/>
</dbReference>
<feature type="domain" description="RING-type" evidence="6">
    <location>
        <begin position="303"/>
        <end position="344"/>
    </location>
</feature>
<dbReference type="InterPro" id="IPR013083">
    <property type="entry name" value="Znf_RING/FYVE/PHD"/>
</dbReference>
<name>A0ABN8LII7_9CNID</name>
<feature type="compositionally biased region" description="Basic and acidic residues" evidence="5">
    <location>
        <begin position="284"/>
        <end position="295"/>
    </location>
</feature>
<proteinExistence type="predicted"/>
<keyword evidence="9" id="KW-1185">Reference proteome</keyword>
<dbReference type="SUPFAM" id="SSF57850">
    <property type="entry name" value="RING/U-box"/>
    <property type="match status" value="1"/>
</dbReference>
<evidence type="ECO:0000313" key="8">
    <source>
        <dbReference type="EMBL" id="CAH3015455.1"/>
    </source>
</evidence>
<evidence type="ECO:0000313" key="9">
    <source>
        <dbReference type="Proteomes" id="UP001159427"/>
    </source>
</evidence>
<keyword evidence="2 4" id="KW-0863">Zinc-finger</keyword>
<dbReference type="Gene3D" id="2.30.30.380">
    <property type="entry name" value="Zn-finger domain of Sec23/24"/>
    <property type="match status" value="1"/>
</dbReference>
<comment type="caution">
    <text evidence="8">The sequence shown here is derived from an EMBL/GenBank/DDBJ whole genome shotgun (WGS) entry which is preliminary data.</text>
</comment>
<evidence type="ECO:0000259" key="6">
    <source>
        <dbReference type="PROSITE" id="PS50089"/>
    </source>
</evidence>
<evidence type="ECO:0000256" key="5">
    <source>
        <dbReference type="SAM" id="MobiDB-lite"/>
    </source>
</evidence>
<protein>
    <recommendedName>
        <fullName evidence="10">E3 ubiquitin-protein ligase Mdm2</fullName>
    </recommendedName>
</protein>
<dbReference type="PROSITE" id="PS50199">
    <property type="entry name" value="ZF_RANBP2_2"/>
    <property type="match status" value="1"/>
</dbReference>
<accession>A0ABN8LII7</accession>
<evidence type="ECO:0000256" key="4">
    <source>
        <dbReference type="PROSITE-ProRule" id="PRU00322"/>
    </source>
</evidence>
<keyword evidence="3" id="KW-0862">Zinc</keyword>
<dbReference type="InterPro" id="IPR001876">
    <property type="entry name" value="Znf_RanBP2"/>
</dbReference>
<dbReference type="InterPro" id="IPR001841">
    <property type="entry name" value="Znf_RING"/>
</dbReference>
<feature type="domain" description="RanBP2-type" evidence="7">
    <location>
        <begin position="167"/>
        <end position="196"/>
    </location>
</feature>
<reference evidence="8 9" key="1">
    <citation type="submission" date="2022-05" db="EMBL/GenBank/DDBJ databases">
        <authorList>
            <consortium name="Genoscope - CEA"/>
            <person name="William W."/>
        </authorList>
    </citation>
    <scope>NUCLEOTIDE SEQUENCE [LARGE SCALE GENOMIC DNA]</scope>
</reference>
<dbReference type="InterPro" id="IPR036443">
    <property type="entry name" value="Znf_RanBP2_sf"/>
</dbReference>
<evidence type="ECO:0008006" key="10">
    <source>
        <dbReference type="Google" id="ProtNLM"/>
    </source>
</evidence>
<dbReference type="SUPFAM" id="SSF90209">
    <property type="entry name" value="Ran binding protein zinc finger-like"/>
    <property type="match status" value="1"/>
</dbReference>
<dbReference type="PANTHER" id="PTHR46858">
    <property type="entry name" value="OS05G0521000 PROTEIN"/>
    <property type="match status" value="1"/>
</dbReference>
<feature type="region of interest" description="Disordered" evidence="5">
    <location>
        <begin position="267"/>
        <end position="296"/>
    </location>
</feature>
<feature type="compositionally biased region" description="Polar residues" evidence="5">
    <location>
        <begin position="221"/>
        <end position="240"/>
    </location>
</feature>
<dbReference type="PIRSF" id="PIRSF006748">
    <property type="entry name" value="p53_MDM_2/4"/>
    <property type="match status" value="1"/>
</dbReference>
<sequence length="355" mass="39393">MDGGLVEKKKACEILIAPQCDSSDNEQGSFCNTPKKPCRKRKRESLSDVLGMKSSSYSPPHHIPWCIGKVMLSESESDLSEPSNALYFVKGYDSAVTAVITDSEDDLFFLNETVEFEPPDFDSEEEQEEDEESEDEVIVISSEDEDPGAEGGDEYEEGQESDSDIDEDDLWSCPHCNLKNHPLSRQCARCWVERHEWLPHLKRLSSEPPMESSKTIEESASYPTLQKSHSLSVTPTIENPSSSSSSSQLITFTQLLGSSSFAASSSTSAEINNQGQSSSHHTHQQTDNKSSKTKDSAFSPDLCVICLVQPRNASLVHGRTGHQVCCIGCAEKLKENKKKCPVCRRKIKLVVKNFF</sequence>
<dbReference type="PANTHER" id="PTHR46858:SF5">
    <property type="entry name" value="E3 UBIQUITIN-PROTEIN LIGASE APD1-RELATED"/>
    <property type="match status" value="1"/>
</dbReference>
<dbReference type="CDD" id="cd16646">
    <property type="entry name" value="mRING-HC-C2H2C4_MDM2-like"/>
    <property type="match status" value="1"/>
</dbReference>
<dbReference type="InterPro" id="IPR016495">
    <property type="entry name" value="p53_neg-reg_MDM_2/4"/>
</dbReference>
<dbReference type="PROSITE" id="PS50089">
    <property type="entry name" value="ZF_RING_2"/>
    <property type="match status" value="1"/>
</dbReference>
<evidence type="ECO:0000256" key="1">
    <source>
        <dbReference type="ARBA" id="ARBA00022723"/>
    </source>
</evidence>
<organism evidence="8 9">
    <name type="scientific">Porites evermanni</name>
    <dbReference type="NCBI Taxonomy" id="104178"/>
    <lineage>
        <taxon>Eukaryota</taxon>
        <taxon>Metazoa</taxon>
        <taxon>Cnidaria</taxon>
        <taxon>Anthozoa</taxon>
        <taxon>Hexacorallia</taxon>
        <taxon>Scleractinia</taxon>
        <taxon>Fungiina</taxon>
        <taxon>Poritidae</taxon>
        <taxon>Porites</taxon>
    </lineage>
</organism>
<evidence type="ECO:0000256" key="3">
    <source>
        <dbReference type="ARBA" id="ARBA00022833"/>
    </source>
</evidence>
<dbReference type="Gene3D" id="3.30.40.10">
    <property type="entry name" value="Zinc/RING finger domain, C3HC4 (zinc finger)"/>
    <property type="match status" value="1"/>
</dbReference>
<feature type="region of interest" description="Disordered" evidence="5">
    <location>
        <begin position="205"/>
        <end position="245"/>
    </location>
</feature>
<keyword evidence="1" id="KW-0479">Metal-binding</keyword>
<evidence type="ECO:0000259" key="7">
    <source>
        <dbReference type="PROSITE" id="PS50199"/>
    </source>
</evidence>
<dbReference type="Proteomes" id="UP001159427">
    <property type="component" value="Unassembled WGS sequence"/>
</dbReference>
<evidence type="ECO:0000256" key="2">
    <source>
        <dbReference type="ARBA" id="ARBA00022771"/>
    </source>
</evidence>
<gene>
    <name evidence="8" type="ORF">PEVE_00017454</name>
</gene>
<dbReference type="EMBL" id="CALNXI010000024">
    <property type="protein sequence ID" value="CAH3015455.1"/>
    <property type="molecule type" value="Genomic_DNA"/>
</dbReference>